<gene>
    <name evidence="16" type="ORF">VNE69_09191</name>
</gene>
<dbReference type="InterPro" id="IPR050344">
    <property type="entry name" value="Peptidase_M1_aminopeptidases"/>
</dbReference>
<dbReference type="EMBL" id="CP142734">
    <property type="protein sequence ID" value="WUR04639.1"/>
    <property type="molecule type" value="Genomic_DNA"/>
</dbReference>
<evidence type="ECO:0000259" key="13">
    <source>
        <dbReference type="Pfam" id="PF01433"/>
    </source>
</evidence>
<evidence type="ECO:0000256" key="4">
    <source>
        <dbReference type="ARBA" id="ARBA00022723"/>
    </source>
</evidence>
<feature type="active site" description="Proton acceptor" evidence="8">
    <location>
        <position position="288"/>
    </location>
</feature>
<evidence type="ECO:0000256" key="7">
    <source>
        <dbReference type="ARBA" id="ARBA00023049"/>
    </source>
</evidence>
<reference evidence="16" key="1">
    <citation type="journal article" date="2024" name="BMC Genomics">
        <title>Functional annotation of a divergent genome using sequence and structure-based similarity.</title>
        <authorList>
            <person name="Svedberg D."/>
            <person name="Winiger R.R."/>
            <person name="Berg A."/>
            <person name="Sharma H."/>
            <person name="Tellgren-Roth C."/>
            <person name="Debrunner-Vossbrinck B.A."/>
            <person name="Vossbrinck C.R."/>
            <person name="Barandun J."/>
        </authorList>
    </citation>
    <scope>NUCLEOTIDE SEQUENCE</scope>
    <source>
        <strain evidence="16">Illinois isolate</strain>
    </source>
</reference>
<dbReference type="Gene3D" id="2.60.40.1730">
    <property type="entry name" value="tricorn interacting facor f3 domain"/>
    <property type="match status" value="1"/>
</dbReference>
<feature type="binding site" evidence="10">
    <location>
        <position position="287"/>
    </location>
    <ligand>
        <name>Zn(2+)</name>
        <dbReference type="ChEBI" id="CHEBI:29105"/>
        <note>catalytic</note>
    </ligand>
</feature>
<dbReference type="InterPro" id="IPR001930">
    <property type="entry name" value="Peptidase_M1"/>
</dbReference>
<organism evidence="16 17">
    <name type="scientific">Vairimorpha necatrix</name>
    <dbReference type="NCBI Taxonomy" id="6039"/>
    <lineage>
        <taxon>Eukaryota</taxon>
        <taxon>Fungi</taxon>
        <taxon>Fungi incertae sedis</taxon>
        <taxon>Microsporidia</taxon>
        <taxon>Nosematidae</taxon>
        <taxon>Vairimorpha</taxon>
    </lineage>
</organism>
<dbReference type="EC" id="3.4.11.-" evidence="12"/>
<dbReference type="InterPro" id="IPR034016">
    <property type="entry name" value="M1_APN-typ"/>
</dbReference>
<keyword evidence="5 12" id="KW-0378">Hydrolase</keyword>
<protein>
    <recommendedName>
        <fullName evidence="12">Aminopeptidase</fullName>
        <ecNumber evidence="12">3.4.11.-</ecNumber>
    </recommendedName>
</protein>
<dbReference type="RefSeq" id="XP_065330784.1">
    <property type="nucleotide sequence ID" value="XM_065474712.1"/>
</dbReference>
<dbReference type="GO" id="GO:0016020">
    <property type="term" value="C:membrane"/>
    <property type="evidence" value="ECO:0007669"/>
    <property type="project" value="TreeGrafter"/>
</dbReference>
<comment type="cofactor">
    <cofactor evidence="10 12">
        <name>Zn(2+)</name>
        <dbReference type="ChEBI" id="CHEBI:29105"/>
    </cofactor>
    <text evidence="10 12">Binds 1 zinc ion per subunit.</text>
</comment>
<dbReference type="GO" id="GO:0042277">
    <property type="term" value="F:peptide binding"/>
    <property type="evidence" value="ECO:0007669"/>
    <property type="project" value="TreeGrafter"/>
</dbReference>
<evidence type="ECO:0000256" key="11">
    <source>
        <dbReference type="PIRSR" id="PIRSR634016-4"/>
    </source>
</evidence>
<feature type="binding site" evidence="10">
    <location>
        <position position="291"/>
    </location>
    <ligand>
        <name>Zn(2+)</name>
        <dbReference type="ChEBI" id="CHEBI:29105"/>
        <note>catalytic</note>
    </ligand>
</feature>
<comment type="similarity">
    <text evidence="1 12">Belongs to the peptidase M1 family.</text>
</comment>
<dbReference type="InterPro" id="IPR024571">
    <property type="entry name" value="ERAP1-like_C_dom"/>
</dbReference>
<accession>A0AAX4JF40</accession>
<dbReference type="FunFam" id="1.10.390.10:FF:000006">
    <property type="entry name" value="Puromycin-sensitive aminopeptidase"/>
    <property type="match status" value="1"/>
</dbReference>
<evidence type="ECO:0000256" key="5">
    <source>
        <dbReference type="ARBA" id="ARBA00022801"/>
    </source>
</evidence>
<feature type="binding site" evidence="9">
    <location>
        <begin position="251"/>
        <end position="255"/>
    </location>
    <ligand>
        <name>substrate</name>
    </ligand>
</feature>
<dbReference type="AlphaFoldDB" id="A0AAX4JF40"/>
<evidence type="ECO:0000256" key="1">
    <source>
        <dbReference type="ARBA" id="ARBA00010136"/>
    </source>
</evidence>
<feature type="domain" description="ERAP1-like C-terminal" evidence="14">
    <location>
        <begin position="520"/>
        <end position="821"/>
    </location>
</feature>
<proteinExistence type="inferred from homology"/>
<dbReference type="PANTHER" id="PTHR11533">
    <property type="entry name" value="PROTEASE M1 ZINC METALLOPROTEASE"/>
    <property type="match status" value="1"/>
</dbReference>
<dbReference type="InterPro" id="IPR014782">
    <property type="entry name" value="Peptidase_M1_dom"/>
</dbReference>
<dbReference type="CDD" id="cd09601">
    <property type="entry name" value="M1_APN-Q_like"/>
    <property type="match status" value="1"/>
</dbReference>
<keyword evidence="2 12" id="KW-0031">Aminopeptidase</keyword>
<keyword evidence="6 10" id="KW-0862">Zinc</keyword>
<dbReference type="SUPFAM" id="SSF63737">
    <property type="entry name" value="Leukotriene A4 hydrolase N-terminal domain"/>
    <property type="match status" value="1"/>
</dbReference>
<feature type="site" description="Transition state stabilizer" evidence="11">
    <location>
        <position position="376"/>
    </location>
</feature>
<keyword evidence="7 12" id="KW-0482">Metalloprotease</keyword>
<feature type="binding site" evidence="10">
    <location>
        <position position="310"/>
    </location>
    <ligand>
        <name>Zn(2+)</name>
        <dbReference type="ChEBI" id="CHEBI:29105"/>
        <note>catalytic</note>
    </ligand>
</feature>
<evidence type="ECO:0000313" key="16">
    <source>
        <dbReference type="EMBL" id="WUR04639.1"/>
    </source>
</evidence>
<dbReference type="Gene3D" id="1.10.390.10">
    <property type="entry name" value="Neutral Protease Domain 2"/>
    <property type="match status" value="1"/>
</dbReference>
<evidence type="ECO:0000256" key="2">
    <source>
        <dbReference type="ARBA" id="ARBA00022438"/>
    </source>
</evidence>
<dbReference type="GO" id="GO:0043171">
    <property type="term" value="P:peptide catabolic process"/>
    <property type="evidence" value="ECO:0007669"/>
    <property type="project" value="TreeGrafter"/>
</dbReference>
<evidence type="ECO:0000256" key="6">
    <source>
        <dbReference type="ARBA" id="ARBA00022833"/>
    </source>
</evidence>
<dbReference type="Pfam" id="PF01433">
    <property type="entry name" value="Peptidase_M1"/>
    <property type="match status" value="1"/>
</dbReference>
<keyword evidence="3 12" id="KW-0645">Protease</keyword>
<dbReference type="PRINTS" id="PR00756">
    <property type="entry name" value="ALADIPTASE"/>
</dbReference>
<dbReference type="InterPro" id="IPR045357">
    <property type="entry name" value="Aminopeptidase_N-like_N"/>
</dbReference>
<dbReference type="Pfam" id="PF17900">
    <property type="entry name" value="Peptidase_M1_N"/>
    <property type="match status" value="1"/>
</dbReference>
<evidence type="ECO:0000256" key="12">
    <source>
        <dbReference type="RuleBase" id="RU364040"/>
    </source>
</evidence>
<feature type="binding site" evidence="9">
    <location>
        <position position="775"/>
    </location>
    <ligand>
        <name>substrate</name>
    </ligand>
</feature>
<dbReference type="GO" id="GO:0070006">
    <property type="term" value="F:metalloaminopeptidase activity"/>
    <property type="evidence" value="ECO:0007669"/>
    <property type="project" value="TreeGrafter"/>
</dbReference>
<feature type="domain" description="Aminopeptidase N-like N-terminal" evidence="15">
    <location>
        <begin position="11"/>
        <end position="180"/>
    </location>
</feature>
<dbReference type="SUPFAM" id="SSF55486">
    <property type="entry name" value="Metalloproteases ('zincins'), catalytic domain"/>
    <property type="match status" value="1"/>
</dbReference>
<dbReference type="Pfam" id="PF11838">
    <property type="entry name" value="ERAP1_C"/>
    <property type="match status" value="1"/>
</dbReference>
<feature type="binding site" evidence="9">
    <location>
        <position position="122"/>
    </location>
    <ligand>
        <name>substrate</name>
    </ligand>
</feature>
<dbReference type="GO" id="GO:0005737">
    <property type="term" value="C:cytoplasm"/>
    <property type="evidence" value="ECO:0007669"/>
    <property type="project" value="TreeGrafter"/>
</dbReference>
<dbReference type="Gene3D" id="1.25.50.20">
    <property type="match status" value="1"/>
</dbReference>
<dbReference type="GO" id="GO:0005615">
    <property type="term" value="C:extracellular space"/>
    <property type="evidence" value="ECO:0007669"/>
    <property type="project" value="TreeGrafter"/>
</dbReference>
<dbReference type="GO" id="GO:0008270">
    <property type="term" value="F:zinc ion binding"/>
    <property type="evidence" value="ECO:0007669"/>
    <property type="project" value="UniProtKB-UniRule"/>
</dbReference>
<evidence type="ECO:0000259" key="14">
    <source>
        <dbReference type="Pfam" id="PF11838"/>
    </source>
</evidence>
<sequence>MKEVLDYNVAPEHYNLKIEIENDHFTGEEEVNLKVLRKTNKFNFNEDSLELKEVKLFVNDEEKQISFVSENTFVNLEIQDGEICCEDKVILFIKFKGYYSEDMWGFYKSKYNEDDLFSTDFEPTNARRAFPSWDQPDMKAAFTISIKPLEGFGALSNSSLKEIKDGYYCFNTTPKMSTYIVAYISGKLEAFEWQTKRGVPIKVYSHKDEKDWGEYPAKVAAECLDFFEEYFNIEYPLPKLDLVTIPTFVSGAMENWGLVTFRKTSLLFDKETSSLRSKKNIALTVCHELAHMWFGNLVTMSWWNDLWLNEGFATWASYLAMNNLSKDLIDWDVWTEFINDDIESGMKHDCLKSSHPIAVTVNKPSDINQIFDTISYSKGASMIRMLEGYIGEEAFKEGIRNYLNKFKYSNASTDDLWMSFREELNVQVIMNDWITRQGFPILNIKDTSENSNNSASSETEDDHTNFNLNIEQQRFLLSGTNNRDLWKIPLKIRWFGEQENTETILMIDKNLTLQKKSKIYKFNDEASSFYRVRYPLQNLAELLKLDISTSNKLNLINDIFALIFSNRMLAIDGIVLSELFIRESNPEILSSILTNLSKIRSIFSDETRVVNHINEVIWDITGERAKNIDFLNKNLKTDESVSNSLLLWYAFSTNNKDLNQKLNEGFDFYKQGKSLNPEYIRSIFSSVADAKFDDLWKLAKESKLPDEKTMALSSLAHMKKENMLKKMLSLYTEIEPHNSIYFFLYLSGNLVHRSLIINYILDNFDNIRSFMKNDRLFQYVIENVLGIVSCHKLGDKVIEILTNKKNGDIVMAINKTIEKIKHNQEFREYNSDLVTEKD</sequence>
<keyword evidence="4 10" id="KW-0479">Metal-binding</keyword>
<dbReference type="PANTHER" id="PTHR11533:SF299">
    <property type="entry name" value="AMINOPEPTIDASE"/>
    <property type="match status" value="1"/>
</dbReference>
<evidence type="ECO:0000259" key="15">
    <source>
        <dbReference type="Pfam" id="PF17900"/>
    </source>
</evidence>
<dbReference type="GO" id="GO:0006508">
    <property type="term" value="P:proteolysis"/>
    <property type="evidence" value="ECO:0007669"/>
    <property type="project" value="UniProtKB-KW"/>
</dbReference>
<dbReference type="InterPro" id="IPR027268">
    <property type="entry name" value="Peptidase_M4/M1_CTD_sf"/>
</dbReference>
<keyword evidence="17" id="KW-1185">Reference proteome</keyword>
<name>A0AAX4JF40_9MICR</name>
<dbReference type="Proteomes" id="UP001334084">
    <property type="component" value="Chromosome 9"/>
</dbReference>
<dbReference type="InterPro" id="IPR042097">
    <property type="entry name" value="Aminopeptidase_N-like_N_sf"/>
</dbReference>
<evidence type="ECO:0000313" key="17">
    <source>
        <dbReference type="Proteomes" id="UP001334084"/>
    </source>
</evidence>
<dbReference type="GeneID" id="90542470"/>
<feature type="domain" description="Peptidase M1 membrane alanine aminopeptidase" evidence="13">
    <location>
        <begin position="217"/>
        <end position="433"/>
    </location>
</feature>
<dbReference type="Gene3D" id="2.60.40.1910">
    <property type="match status" value="1"/>
</dbReference>
<evidence type="ECO:0000256" key="3">
    <source>
        <dbReference type="ARBA" id="ARBA00022670"/>
    </source>
</evidence>
<evidence type="ECO:0000256" key="10">
    <source>
        <dbReference type="PIRSR" id="PIRSR634016-3"/>
    </source>
</evidence>
<evidence type="ECO:0000256" key="8">
    <source>
        <dbReference type="PIRSR" id="PIRSR634016-1"/>
    </source>
</evidence>
<evidence type="ECO:0000256" key="9">
    <source>
        <dbReference type="PIRSR" id="PIRSR634016-2"/>
    </source>
</evidence>
<dbReference type="KEGG" id="vnx:VNE69_09191"/>